<dbReference type="Pfam" id="PF04740">
    <property type="entry name" value="LXG"/>
    <property type="match status" value="1"/>
</dbReference>
<sequence length="603" mass="66783">MNTLDVQEVLDALDEIVERKLHDQAQLERLQASIQKIIHLDSLQGEGGEAIKDHFATLHLPVLAAFQLFIGQYIEQLKQIRSNLLNFESSSALIREEFLADVKNGLDRVERYAIADATAIESIRASIADLLPLPPFSMEPVLRYAQQGKDHVRITAERLGNLDEANDTVLASAKSTLQELTTVVSQVANWTSGGVIASPETQAEIDANMEELYQNVVTQALQMAPLDRSHIEGREGDLYQDVLPLEFLYTGAYAPLYGSLKAANWYYLNHFPVNAMISNEQALQACRAPAMGATHAVTPAYFPLFARLSTLPANATVSPAILTRQLKQLVPIQYQWYQAQLRTQAIQTDTSQVVTTPGYMFTDQEVAAINTYLENNPPNEERLNENPVVAGVVDFFFGDFLTLADPEASLGEKALATTFILVKPAKVGEVVYDLSKARKVKTGGSGNRRVSDDIIRDGSHLGKDGTLKPNVKYQAGEYNYQYKTDELGRLTDFNADDLKLTKRDNRLSHKSNTPGKEPGDHAGHLAADRFGGSPDLDNIVSQSSSVNLSKYKKLENQWAKAIEEGKDVSVNVKVNYEGNSLRPSSFDIEYEIDGRMRFTSIGN</sequence>
<dbReference type="KEGG" id="bcl:ABC1051"/>
<dbReference type="STRING" id="66692.ABC1051"/>
<dbReference type="InterPro" id="IPR006829">
    <property type="entry name" value="LXG_dom"/>
</dbReference>
<dbReference type="Proteomes" id="UP000001168">
    <property type="component" value="Chromosome"/>
</dbReference>
<evidence type="ECO:0000313" key="4">
    <source>
        <dbReference type="EMBL" id="BAD63590.1"/>
    </source>
</evidence>
<organism evidence="4 5">
    <name type="scientific">Shouchella clausii (strain KSM-K16)</name>
    <name type="common">Alkalihalobacillus clausii</name>
    <dbReference type="NCBI Taxonomy" id="66692"/>
    <lineage>
        <taxon>Bacteria</taxon>
        <taxon>Bacillati</taxon>
        <taxon>Bacillota</taxon>
        <taxon>Bacilli</taxon>
        <taxon>Bacillales</taxon>
        <taxon>Bacillaceae</taxon>
        <taxon>Shouchella</taxon>
    </lineage>
</organism>
<dbReference type="eggNOG" id="COG5444">
    <property type="taxonomic scope" value="Bacteria"/>
</dbReference>
<keyword evidence="5" id="KW-1185">Reference proteome</keyword>
<dbReference type="Gene3D" id="3.40.570.10">
    <property type="entry name" value="Extracellular Endonuclease, subunit A"/>
    <property type="match status" value="1"/>
</dbReference>
<dbReference type="InterPro" id="IPR044927">
    <property type="entry name" value="Endonuclea_NS_2"/>
</dbReference>
<reference evidence="4 5" key="2">
    <citation type="journal article" date="1995" name="Appl. Microbiol. Biotechnol.">
        <title>Purification and properties of an alkaline protease from alkalophilic Bacillus sp. KSM-K16.</title>
        <authorList>
            <person name="Kobayashi T."/>
            <person name="Hakamada Y."/>
            <person name="Adachi S."/>
            <person name="Hitomi J."/>
            <person name="Yoshimatsu T."/>
            <person name="Koike K."/>
            <person name="Kawai S."/>
            <person name="Ito S."/>
        </authorList>
    </citation>
    <scope>NUCLEOTIDE SEQUENCE [LARGE SCALE GENOMIC DNA]</scope>
    <source>
        <strain evidence="4 5">KSM-K16</strain>
    </source>
</reference>
<dbReference type="Pfam" id="PF13930">
    <property type="entry name" value="Endonuclea_NS_2"/>
    <property type="match status" value="1"/>
</dbReference>
<reference evidence="4 5" key="3">
    <citation type="journal article" date="1997" name="Protein Eng.">
        <title>High-resolution crystal structure of M-protease: phylogeny aided analysis of the high-alkaline adaptation mechanism.</title>
        <authorList>
            <person name="Shirai T."/>
            <person name="Suzuki A."/>
            <person name="Yamane T."/>
            <person name="Ashida T."/>
            <person name="Kobayashi T."/>
            <person name="Ito S."/>
        </authorList>
    </citation>
    <scope>NUCLEOTIDE SEQUENCE [LARGE SCALE GENOMIC DNA]</scope>
    <source>
        <strain evidence="4 5">KSM-K16</strain>
    </source>
</reference>
<name>Q5WJ65_SHOC1</name>
<dbReference type="EMBL" id="AP006627">
    <property type="protein sequence ID" value="BAD63590.1"/>
    <property type="molecule type" value="Genomic_DNA"/>
</dbReference>
<dbReference type="HOGENOM" id="CLU_024176_1_0_9"/>
<gene>
    <name evidence="4" type="ordered locus">ABC1051</name>
</gene>
<comment type="similarity">
    <text evidence="1">In the N-terminal section; belongs to the LXG family.</text>
</comment>
<evidence type="ECO:0000313" key="5">
    <source>
        <dbReference type="Proteomes" id="UP000001168"/>
    </source>
</evidence>
<reference evidence="5" key="4">
    <citation type="submission" date="2003-10" db="EMBL/GenBank/DDBJ databases">
        <title>The complete genome sequence of the alkaliphilic Bacillus clausii KSM-K16.</title>
        <authorList>
            <person name="Takaki Y."/>
            <person name="Kageyama Y."/>
            <person name="Shimamura S."/>
            <person name="Suzuki H."/>
            <person name="Nishi S."/>
            <person name="Hatada Y."/>
            <person name="Kawai S."/>
            <person name="Ito S."/>
            <person name="Horikoshi K."/>
        </authorList>
    </citation>
    <scope>NUCLEOTIDE SEQUENCE [LARGE SCALE GENOMIC DNA]</scope>
    <source>
        <strain evidence="5">KSM-K16</strain>
    </source>
</reference>
<proteinExistence type="inferred from homology"/>
<evidence type="ECO:0000256" key="2">
    <source>
        <dbReference type="SAM" id="MobiDB-lite"/>
    </source>
</evidence>
<evidence type="ECO:0000259" key="3">
    <source>
        <dbReference type="PROSITE" id="PS51756"/>
    </source>
</evidence>
<reference evidence="4 5" key="1">
    <citation type="journal article" date="1994" name="J. Ferment. Bioeng.">
        <title>Molecular cloning and nucleotide sequence of the gene for an alkaline protease from the alkalophilic Bacillus sp. KSM-K16.</title>
        <authorList>
            <person name="Hakamada Y."/>
            <person name="Kobayashi T."/>
            <person name="Hitomi J."/>
            <person name="Kawai S."/>
            <person name="Ito S."/>
        </authorList>
    </citation>
    <scope>NUCLEOTIDE SEQUENCE [LARGE SCALE GENOMIC DNA]</scope>
    <source>
        <strain evidence="4 5">KSM-K16</strain>
    </source>
</reference>
<protein>
    <recommendedName>
        <fullName evidence="3">LXG domain-containing protein</fullName>
    </recommendedName>
</protein>
<dbReference type="AlphaFoldDB" id="Q5WJ65"/>
<dbReference type="RefSeq" id="WP_011245906.1">
    <property type="nucleotide sequence ID" value="NC_006582.1"/>
</dbReference>
<dbReference type="InterPro" id="IPR044929">
    <property type="entry name" value="DNA/RNA_non-sp_Endonuclease_sf"/>
</dbReference>
<dbReference type="PROSITE" id="PS51756">
    <property type="entry name" value="LXG"/>
    <property type="match status" value="1"/>
</dbReference>
<accession>Q5WJ65</accession>
<feature type="domain" description="LXG" evidence="3">
    <location>
        <begin position="1"/>
        <end position="230"/>
    </location>
</feature>
<evidence type="ECO:0000256" key="1">
    <source>
        <dbReference type="ARBA" id="ARBA00034117"/>
    </source>
</evidence>
<reference evidence="4 5" key="5">
    <citation type="journal article" date="2007" name="Extremophiles">
        <title>Intragenomic diversity of the V1 regions of 16S rRNA genes in high-alkaline protease-producing Bacillus clausii spp.</title>
        <authorList>
            <person name="Kageyama Y."/>
            <person name="Takaki Y."/>
            <person name="Shimamura S."/>
            <person name="Nishi S."/>
            <person name="Nogi Y."/>
            <person name="Uchimura K."/>
            <person name="Kobayashi T."/>
            <person name="Hitomi J."/>
            <person name="Ozaki K."/>
            <person name="Kawai S."/>
            <person name="Ito S."/>
            <person name="Horikoshi K."/>
        </authorList>
    </citation>
    <scope>NUCLEOTIDE SEQUENCE [LARGE SCALE GENOMIC DNA]</scope>
    <source>
        <strain evidence="4 5">KSM-K16</strain>
    </source>
</reference>
<feature type="region of interest" description="Disordered" evidence="2">
    <location>
        <begin position="503"/>
        <end position="525"/>
    </location>
</feature>